<dbReference type="EMBL" id="AP019755">
    <property type="protein sequence ID" value="BBL34651.1"/>
    <property type="molecule type" value="Genomic_DNA"/>
</dbReference>
<evidence type="ECO:0008006" key="4">
    <source>
        <dbReference type="Google" id="ProtNLM"/>
    </source>
</evidence>
<reference evidence="2 3" key="1">
    <citation type="submission" date="2019-06" db="EMBL/GenBank/DDBJ databases">
        <title>Nitrosomonas stercoris KYUHI-S whole genome shotgun sequence.</title>
        <authorList>
            <person name="Nakagawa T."/>
            <person name="Tsuchiya Y."/>
            <person name="Takahashi R."/>
        </authorList>
    </citation>
    <scope>NUCLEOTIDE SEQUENCE [LARGE SCALE GENOMIC DNA]</scope>
    <source>
        <strain evidence="2 3">KYUHI-S</strain>
    </source>
</reference>
<gene>
    <name evidence="2" type="ORF">Nstercoris_00890</name>
</gene>
<organism evidence="2 3">
    <name type="scientific">Nitrosomonas stercoris</name>
    <dbReference type="NCBI Taxonomy" id="1444684"/>
    <lineage>
        <taxon>Bacteria</taxon>
        <taxon>Pseudomonadati</taxon>
        <taxon>Pseudomonadota</taxon>
        <taxon>Betaproteobacteria</taxon>
        <taxon>Nitrosomonadales</taxon>
        <taxon>Nitrosomonadaceae</taxon>
        <taxon>Nitrosomonas</taxon>
    </lineage>
</organism>
<protein>
    <recommendedName>
        <fullName evidence="4">Exosortase-associated protein, TIGR04073 family</fullName>
    </recommendedName>
</protein>
<name>A0A4Y1YNR6_9PROT</name>
<accession>A0A4Y1YNR6</accession>
<evidence type="ECO:0000313" key="2">
    <source>
        <dbReference type="EMBL" id="BBL34651.1"/>
    </source>
</evidence>
<dbReference type="KEGG" id="nst:Nstercoris_00890"/>
<dbReference type="AlphaFoldDB" id="A0A4Y1YNR6"/>
<dbReference type="NCBIfam" id="TIGR04073">
    <property type="entry name" value="exo_TIGR04073"/>
    <property type="match status" value="1"/>
</dbReference>
<sequence length="121" mass="12793">MKTKTSITCIFMAAALYMLPQVAMAGQSAAQSYPAVTSGKLVSGVANAATGFVELPKNIRLSSQQHGVAYGLTIGVLTGVLHTVGRTVVGALDVATFLIPTQPTVRAPYVWQDFDKETTYN</sequence>
<keyword evidence="1" id="KW-0732">Signal</keyword>
<feature type="signal peptide" evidence="1">
    <location>
        <begin position="1"/>
        <end position="25"/>
    </location>
</feature>
<dbReference type="InterPro" id="IPR023824">
    <property type="entry name" value="CHP04073_exosortase-affil"/>
</dbReference>
<keyword evidence="3" id="KW-1185">Reference proteome</keyword>
<evidence type="ECO:0000256" key="1">
    <source>
        <dbReference type="SAM" id="SignalP"/>
    </source>
</evidence>
<feature type="chain" id="PRO_5021394470" description="Exosortase-associated protein, TIGR04073 family" evidence="1">
    <location>
        <begin position="26"/>
        <end position="121"/>
    </location>
</feature>
<evidence type="ECO:0000313" key="3">
    <source>
        <dbReference type="Proteomes" id="UP000316473"/>
    </source>
</evidence>
<proteinExistence type="predicted"/>
<dbReference type="Proteomes" id="UP000316473">
    <property type="component" value="Chromosome"/>
</dbReference>